<evidence type="ECO:0000256" key="4">
    <source>
        <dbReference type="ARBA" id="ARBA00023242"/>
    </source>
</evidence>
<keyword evidence="4" id="KW-0539">Nucleus</keyword>
<feature type="compositionally biased region" description="Acidic residues" evidence="5">
    <location>
        <begin position="315"/>
        <end position="341"/>
    </location>
</feature>
<evidence type="ECO:0000256" key="5">
    <source>
        <dbReference type="SAM" id="MobiDB-lite"/>
    </source>
</evidence>
<accession>A0AAE1B2P6</accession>
<name>A0AAE1B2P6_9GAST</name>
<dbReference type="Gene3D" id="3.90.1030.20">
    <property type="entry name" value="DNA polymerase delta, p66 (Cdc27) subunit, wHTH domain"/>
    <property type="match status" value="1"/>
</dbReference>
<comment type="subcellular location">
    <subcellularLocation>
        <location evidence="1">Nucleus</location>
    </subcellularLocation>
</comment>
<organism evidence="6 7">
    <name type="scientific">Elysia crispata</name>
    <name type="common">lettuce slug</name>
    <dbReference type="NCBI Taxonomy" id="231223"/>
    <lineage>
        <taxon>Eukaryota</taxon>
        <taxon>Metazoa</taxon>
        <taxon>Spiralia</taxon>
        <taxon>Lophotrochozoa</taxon>
        <taxon>Mollusca</taxon>
        <taxon>Gastropoda</taxon>
        <taxon>Heterobranchia</taxon>
        <taxon>Euthyneura</taxon>
        <taxon>Panpulmonata</taxon>
        <taxon>Sacoglossa</taxon>
        <taxon>Placobranchoidea</taxon>
        <taxon>Plakobranchidae</taxon>
        <taxon>Elysia</taxon>
    </lineage>
</organism>
<dbReference type="GO" id="GO:1904161">
    <property type="term" value="P:DNA synthesis involved in UV-damage excision repair"/>
    <property type="evidence" value="ECO:0007669"/>
    <property type="project" value="TreeGrafter"/>
</dbReference>
<evidence type="ECO:0000313" key="7">
    <source>
        <dbReference type="Proteomes" id="UP001283361"/>
    </source>
</evidence>
<sequence length="472" mass="52762">MACETDKALLQENIEEYIKDDNKVVTCKWLSLMHSIDINVAKRALHIFVHHQRNKGGNDDINVTFFVAGLGKSKDGDLMHKCAVVPETELEVVKRSLATVTSCHIFSVQKAKLKDYTPLYMTDYEVIKDNIDKCNRFSSIKCPWVSLKSGLSASKSAQQDVVKVVLSENKGHAFSNKTETGNDSPGSKTRALAKKVEPKGSITSMFASASKKDGGGNESSKPVQKTDAASKIKATKKKGGVTAFFEKKGDSPLKQKDVLLGKDSKKMDASSERFESNVTNEKKQDPKRKKKQAADADEEAPDKKRRRRIKTDLFDSSDDEDVEAGEPEEPEEEIEEMEQFEVLDKGIEEEHKMTEEEQKEEVDDSSLTKSAVVGKKRKRTKKVVSKHYEDEEGFMVTKKETVWESETDEEDEASVNKQEKKSHQSNTSEDMGKLATKNTKAKADPKGKAAAKKNSSPQKSKQTSLMSFFKKK</sequence>
<dbReference type="InterPro" id="IPR041913">
    <property type="entry name" value="POLD3_sf"/>
</dbReference>
<comment type="caution">
    <text evidence="6">The sequence shown here is derived from an EMBL/GenBank/DDBJ whole genome shotgun (WGS) entry which is preliminary data.</text>
</comment>
<dbReference type="PANTHER" id="PTHR17598:SF13">
    <property type="entry name" value="DNA POLYMERASE DELTA SUBUNIT 3"/>
    <property type="match status" value="1"/>
</dbReference>
<dbReference type="Proteomes" id="UP001283361">
    <property type="component" value="Unassembled WGS sequence"/>
</dbReference>
<evidence type="ECO:0000256" key="2">
    <source>
        <dbReference type="ARBA" id="ARBA00017589"/>
    </source>
</evidence>
<dbReference type="FunFam" id="3.90.1030.20:FF:000002">
    <property type="entry name" value="DNA polymerase delta subunit"/>
    <property type="match status" value="1"/>
</dbReference>
<feature type="region of interest" description="Disordered" evidence="5">
    <location>
        <begin position="173"/>
        <end position="472"/>
    </location>
</feature>
<feature type="compositionally biased region" description="Polar residues" evidence="5">
    <location>
        <begin position="454"/>
        <end position="466"/>
    </location>
</feature>
<feature type="compositionally biased region" description="Basic residues" evidence="5">
    <location>
        <begin position="374"/>
        <end position="385"/>
    </location>
</feature>
<dbReference type="GO" id="GO:0003887">
    <property type="term" value="F:DNA-directed DNA polymerase activity"/>
    <property type="evidence" value="ECO:0007669"/>
    <property type="project" value="TreeGrafter"/>
</dbReference>
<gene>
    <name evidence="6" type="ORF">RRG08_035872</name>
</gene>
<evidence type="ECO:0000256" key="1">
    <source>
        <dbReference type="ARBA" id="ARBA00004123"/>
    </source>
</evidence>
<dbReference type="GO" id="GO:0006271">
    <property type="term" value="P:DNA strand elongation involved in DNA replication"/>
    <property type="evidence" value="ECO:0007669"/>
    <property type="project" value="TreeGrafter"/>
</dbReference>
<dbReference type="InterPro" id="IPR019038">
    <property type="entry name" value="POLD3"/>
</dbReference>
<evidence type="ECO:0000256" key="3">
    <source>
        <dbReference type="ARBA" id="ARBA00022705"/>
    </source>
</evidence>
<dbReference type="Pfam" id="PF09507">
    <property type="entry name" value="CDC27"/>
    <property type="match status" value="1"/>
</dbReference>
<feature type="compositionally biased region" description="Acidic residues" evidence="5">
    <location>
        <begin position="403"/>
        <end position="413"/>
    </location>
</feature>
<evidence type="ECO:0000313" key="6">
    <source>
        <dbReference type="EMBL" id="KAK3797427.1"/>
    </source>
</evidence>
<dbReference type="GO" id="GO:0006297">
    <property type="term" value="P:nucleotide-excision repair, DNA gap filling"/>
    <property type="evidence" value="ECO:0007669"/>
    <property type="project" value="TreeGrafter"/>
</dbReference>
<dbReference type="EMBL" id="JAWDGP010000766">
    <property type="protein sequence ID" value="KAK3797427.1"/>
    <property type="molecule type" value="Genomic_DNA"/>
</dbReference>
<feature type="compositionally biased region" description="Basic and acidic residues" evidence="5">
    <location>
        <begin position="342"/>
        <end position="356"/>
    </location>
</feature>
<reference evidence="6" key="1">
    <citation type="journal article" date="2023" name="G3 (Bethesda)">
        <title>A reference genome for the long-term kleptoplast-retaining sea slug Elysia crispata morphotype clarki.</title>
        <authorList>
            <person name="Eastman K.E."/>
            <person name="Pendleton A.L."/>
            <person name="Shaikh M.A."/>
            <person name="Suttiyut T."/>
            <person name="Ogas R."/>
            <person name="Tomko P."/>
            <person name="Gavelis G."/>
            <person name="Widhalm J.R."/>
            <person name="Wisecaver J.H."/>
        </authorList>
    </citation>
    <scope>NUCLEOTIDE SEQUENCE</scope>
    <source>
        <strain evidence="6">ECLA1</strain>
    </source>
</reference>
<proteinExistence type="predicted"/>
<feature type="compositionally biased region" description="Basic and acidic residues" evidence="5">
    <location>
        <begin position="245"/>
        <end position="284"/>
    </location>
</feature>
<protein>
    <recommendedName>
        <fullName evidence="2">DNA polymerase delta subunit 3</fullName>
    </recommendedName>
</protein>
<dbReference type="AlphaFoldDB" id="A0AAE1B2P6"/>
<keyword evidence="3" id="KW-0235">DNA replication</keyword>
<keyword evidence="7" id="KW-1185">Reference proteome</keyword>
<dbReference type="PANTHER" id="PTHR17598">
    <property type="entry name" value="DNA POLYMERASE DELTA SUBUNIT 3"/>
    <property type="match status" value="1"/>
</dbReference>
<dbReference type="GO" id="GO:0043625">
    <property type="term" value="C:delta DNA polymerase complex"/>
    <property type="evidence" value="ECO:0007669"/>
    <property type="project" value="InterPro"/>
</dbReference>
<feature type="compositionally biased region" description="Polar residues" evidence="5">
    <location>
        <begin position="175"/>
        <end position="187"/>
    </location>
</feature>